<feature type="region of interest" description="Disordered" evidence="1">
    <location>
        <begin position="591"/>
        <end position="627"/>
    </location>
</feature>
<proteinExistence type="predicted"/>
<evidence type="ECO:0000256" key="1">
    <source>
        <dbReference type="SAM" id="MobiDB-lite"/>
    </source>
</evidence>
<feature type="region of interest" description="Disordered" evidence="1">
    <location>
        <begin position="759"/>
        <end position="779"/>
    </location>
</feature>
<feature type="compositionally biased region" description="Low complexity" evidence="1">
    <location>
        <begin position="614"/>
        <end position="627"/>
    </location>
</feature>
<feature type="compositionally biased region" description="Low complexity" evidence="1">
    <location>
        <begin position="654"/>
        <end position="676"/>
    </location>
</feature>
<dbReference type="KEGG" id="ccar:109067526"/>
<dbReference type="GeneID" id="109067526"/>
<feature type="compositionally biased region" description="Polar residues" evidence="1">
    <location>
        <begin position="1107"/>
        <end position="1127"/>
    </location>
</feature>
<feature type="transmembrane region" description="Helical" evidence="2">
    <location>
        <begin position="21"/>
        <end position="41"/>
    </location>
</feature>
<keyword evidence="2" id="KW-1133">Transmembrane helix</keyword>
<feature type="transmembrane region" description="Helical" evidence="2">
    <location>
        <begin position="3372"/>
        <end position="3405"/>
    </location>
</feature>
<feature type="compositionally biased region" description="Polar residues" evidence="1">
    <location>
        <begin position="760"/>
        <end position="779"/>
    </location>
</feature>
<feature type="region of interest" description="Disordered" evidence="1">
    <location>
        <begin position="641"/>
        <end position="676"/>
    </location>
</feature>
<feature type="region of interest" description="Disordered" evidence="1">
    <location>
        <begin position="173"/>
        <end position="193"/>
    </location>
</feature>
<feature type="compositionally biased region" description="Low complexity" evidence="1">
    <location>
        <begin position="827"/>
        <end position="844"/>
    </location>
</feature>
<feature type="compositionally biased region" description="Polar residues" evidence="1">
    <location>
        <begin position="928"/>
        <end position="949"/>
    </location>
</feature>
<sequence>MVMTLNSRRRWCFISKYEARWTVFLTILYVWCIVCGGTTSITPTTPISTASEVCIIRTKASLTTAMTLKQNTCIAATFTTTSPTTTDSISIASTTEAPTENVSSATATGQTAMSFSMTTETGAFTTTDVIPTTTLIFSPSTNAPSTATNAALTTTAPSTETEASTTIDVIPTTTHISSPSTTIAPSSETNASTTIEVTPTTTLISSPSTTTLSTVTNAASTTTAPSTETEASTAIDVIPTTTLISSPSTTAPSTETEVSTTKSNKCSCFINNSTINRNGSFHNHRGDYHNHSHILTNKQMLLLFINNSTINRNGSFHNHRGDPQYHSHILTKYNCTINNKCSCFINNSTINRNGSFHNHRGDYHNHSHILTNNKCCFINNSTINRNGSFHNHRGDPHNHSHILTKYNSTPTETEVSSTKEKCLLNNNNSTVFNKTEASTTKAVNPTKTLISSATAPTTTTNAATAQSLTTEGYTTTAVNPTTTLISSESKTTASPTTSLSTTNKATTTTAVNPTITPVFSVPTATENAAPTETPLSTIKSEAYTTTAVTPTTTIISSPTATAQSSTTEASTIAARNPTTMPVFSLHPVTENVAPTTTPRPSTTEASTTKAVNPTTTLISSATAPTTTTNAATAQSLTTEGYTTTAVNPTTTLISSESKTTTSPTTPLSTTNKATTTTAVNPTITPVFSVPAATENAAPTETPLSTIKSEAYTTTAVTPTTTIISSPTATAQSSTTEASTIAARNPTTMPVFSLHPVTENVAPTTTPRPSTTEASTTKAVNPTTTLISSATAPTTTTNAATAQSLTTEGYTTTAVNPTTTLISSESKTTASPTTPLSTTNKATTTTAVNPTITPVFSVPTATENAAPTETPLSTIKSEANTTTAVTPTTTIISSPTATAQSSTTEASTIAARNPTTMPVFSLHPVTENVAPTTTPRPSTTEASTTKAVNPTTTLISSATAPTTTTNAETAQHLTTEGYKTTTDSPTTTENAAPTKTPSSAITTEAYTTTAGNPTTMPVFSAPPATENAASTTTPLSLTTNASATQAVNPTTTQISSETKITAKAAPTTPLSTTNETLTTKAINPTTMPVFPEPTTAPPATENVALATTARSSTKEASTTTAVNPTTMSVFPEPTTNTAPPTTAVTSTTDASTITDLYPTSTPFSSANTSPPIRTISAAPTPSSVTKAYTTTDVAPTSLHVFSGPTIAPPATENGVLTSTLPSISSTSLVSPSTTTVSPTTIPLFTKNITAAETTFVTPTTIPMLSEFTKSFLTTTSLLNATTNAVTLTSLSETQNPAPTAFVSQSTKTVSLATTAPTIIIATQETTIPLSMSATGISAITSVTPMSTSGATTSVPINSAATIASIQTTAVVASKLLFNSSFPVLSESQVLSVITNLLKSRESQLRESLKVVNFTYEKISETSYAVVFTFNLVNISMSEDPDLRGNTYQQVKDIINNALNTLLNEPGKDIFEPKSSNFTSSSNQIDGMMDYSFQDGDAIQPVSFLNELHLPTTTTVLPETTVVFSVTPSKVISGTAVVRSKLVFNSSSPVPSEALVLSAINTLRRSRESQLNESVKVVNVTYEKISETSYSVVFTFNLVNISMPEDPECRDDTYPQVQDIINTALNTLLNEPGKDKFEPKSSNFRRSSNQIDGRMDYSFQDGDAIQPVSFLNELHLPTTTTVLPETTVVFSVTLSNLISGTAVITSKLVFNSSSPVPSEALVLSAINTLRKSRESQLNESVKVVNVTYEKISETSYSVVFTFNLVNISMPEDPERRDNTYPQVLDIINNALNTLLNEPGKDKFEPKSSNFRSSSNQIDGRMDYSFQDGDAIQPISFLNELRLPTTTTMLPEATTGFSVTLSNLISGSAVVRSKLVFNSSSPVPSEALVLSAINTLRRSRESQLNESVKVVNVTYEKISENSYSVVFTFNLVNFSMPEDPERRDNTYPQVLDILNNALNTLLNEPGKDKFEPKSSNFTSSSNQIDGRMDYSFQDGDAIQPVSFLNELRLPTTTTVLPETTTGFSVTLSNLIYGTAVITSKLVFNSSSPVPSEALVLSAINTLRNSRESQLNESVKLVNVTYEKISETSYSVVFTFNLVNISMPEDPERRDNTYPQVLDIINNALNTLLNEPGKDKFEPKSSNFRSSSNQIDGRMDYSFQDGDAIQPISFLNELRLPTTTTMLPEATTGFSVTLSNLISGTAVVTSKLVFNSSSPVPSEALVLSAINTLRNSRESQLNESVKVVNVTYEKISENSYSVVFTFNLVNFSMPEDPERRDNTYPQVLDIINNALNTLLNEPGKDMFEPKSSNFTSSSNQIDGRMDYTFQDGDVIQPVSFLNELRLPTTTTVLPETTTGFSVTLSNLISGSAVFTSKLVFNSSSPVPSEALVLSAINTLRHSRESQLNESVKVVNVTYEKISETSYSVVFTFNLVNISMPEDPERRDNTYPQVLDIINNALNTLLNEPGKDMFEPKSSNFTSSSNQIDGRMDYTFQDGDAIQPVSFLNELRLPTTTTVLPETTTGFSVTLSNLIYGTAVITSKLVFNSSSPVPSEALVLSAINTLRRSRESQLNESVKVVNVTYEKISETSYSVVFTFNLVNISMPEDPERRDNTYPQVLDIINNALNTLLNEPGKDKFEPKSSNFTSSSNQIDGRMDYSFQDGDAIQPVSFLNELRLPSTTTVLPETTTGFSVTPSKIISGSAVVTSKLVFNSSSPVPSEALVLSAINTLRHSRESQLNESMKVVNVTYEKISETSYSLVFTFNLVNISMPEDPDRRNNTYPQVLDIINNALNTLLNEPGKDKFEPKSSNFTRSSNQIDGRMDYTFQDGYAIQPVSFLNELRLPSTTTVLPETTTIGFSVTPSNLISVTAVVTSKLVFNSSSPVPSEALVLSAINTLRHSRESQLNESVKVVNVTYEKISESSYAVIFKFNMSDISMPMDSGLRNNIYLQVQDTINKAINTLLNEPSSPALQPNSSNFKSPLNQIEGSMEYNFQDADVRKPVRFLQALSSLTVLTTASTLASSSASPPTLLGKVYIKIQLEFHTLGPKPSKDYILNLANSKLNPRYRNKEDATPTQVTSLVDITYTGLNDTSYALTFEFEISNVLMSEKRELRNETKTSIKSTINTLLVDILNDPSASQFDLQNVEFDDNSTVILASVQYVFSQSDLNTNSTFVKEIFSAKEVLTTASALTTSITSPPTLLGKVIIYIRLVFKTRGTIPSESNVVNVANTLLSGMKLRIKRSLTTKLPTENVNFVNVTYTKIDDNSFSLNFGFEISNVSMSEKVEFRNETYTEIQKYINSFVSTILNKTTTTNFNFNQIVFKGNSTVIEANVEYVFTDSDIGSFGLVFTLLGPTTTAAPTTYYPTVLTTAILNNSTNAAWVVAIIVPCAIVIGLVPCWILLCCLLCGCCGAIRRRWHRRRSYNVQYTTRNSIF</sequence>
<organism evidence="3">
    <name type="scientific">Cyprinus carpio</name>
    <name type="common">Common carp</name>
    <dbReference type="NCBI Taxonomy" id="7962"/>
    <lineage>
        <taxon>Eukaryota</taxon>
        <taxon>Metazoa</taxon>
        <taxon>Chordata</taxon>
        <taxon>Craniata</taxon>
        <taxon>Vertebrata</taxon>
        <taxon>Euteleostomi</taxon>
        <taxon>Actinopterygii</taxon>
        <taxon>Neopterygii</taxon>
        <taxon>Teleostei</taxon>
        <taxon>Ostariophysi</taxon>
        <taxon>Cypriniformes</taxon>
        <taxon>Cyprinidae</taxon>
        <taxon>Cyprininae</taxon>
        <taxon>Cyprinus</taxon>
    </lineage>
</organism>
<feature type="compositionally biased region" description="Polar residues" evidence="1">
    <location>
        <begin position="1044"/>
        <end position="1056"/>
    </location>
</feature>
<feature type="region of interest" description="Disordered" evidence="1">
    <location>
        <begin position="1107"/>
        <end position="1147"/>
    </location>
</feature>
<dbReference type="OrthoDB" id="8941791at2759"/>
<feature type="region of interest" description="Disordered" evidence="1">
    <location>
        <begin position="820"/>
        <end position="844"/>
    </location>
</feature>
<feature type="compositionally biased region" description="Low complexity" evidence="1">
    <location>
        <begin position="1132"/>
        <end position="1147"/>
    </location>
</feature>
<keyword evidence="2" id="KW-0812">Transmembrane</keyword>
<evidence type="ECO:0000313" key="3">
    <source>
        <dbReference type="RefSeq" id="XP_042571948.1"/>
    </source>
</evidence>
<dbReference type="RefSeq" id="XP_042571948.1">
    <property type="nucleotide sequence ID" value="XM_042716014.1"/>
</dbReference>
<accession>A0A9Q9VVH6</accession>
<evidence type="ECO:0000256" key="2">
    <source>
        <dbReference type="SAM" id="Phobius"/>
    </source>
</evidence>
<gene>
    <name evidence="3" type="primary">LOC109067526</name>
</gene>
<protein>
    <submittedName>
        <fullName evidence="3">Uncharacterized threonine-rich GPI-anchored glycoprotein PJ4664.02-like</fullName>
    </submittedName>
</protein>
<feature type="compositionally biased region" description="Polar residues" evidence="1">
    <location>
        <begin position="641"/>
        <end position="653"/>
    </location>
</feature>
<feature type="compositionally biased region" description="Low complexity" evidence="1">
    <location>
        <begin position="1057"/>
        <end position="1078"/>
    </location>
</feature>
<feature type="compositionally biased region" description="Low complexity" evidence="1">
    <location>
        <begin position="1026"/>
        <end position="1043"/>
    </location>
</feature>
<feature type="region of interest" description="Disordered" evidence="1">
    <location>
        <begin position="927"/>
        <end position="1084"/>
    </location>
</feature>
<dbReference type="Proteomes" id="UP001155660">
    <property type="component" value="Chromosome B1"/>
</dbReference>
<name>A0A9Q9VVH6_CYPCA</name>
<feature type="compositionally biased region" description="Polar residues" evidence="1">
    <location>
        <begin position="592"/>
        <end position="613"/>
    </location>
</feature>
<keyword evidence="2" id="KW-0472">Membrane</keyword>
<reference evidence="3" key="1">
    <citation type="submission" date="2025-08" db="UniProtKB">
        <authorList>
            <consortium name="RefSeq"/>
        </authorList>
    </citation>
    <scope>IDENTIFICATION</scope>
    <source>
        <tissue evidence="3">Muscle</tissue>
    </source>
</reference>
<feature type="compositionally biased region" description="Low complexity" evidence="1">
    <location>
        <begin position="950"/>
        <end position="974"/>
    </location>
</feature>
<feature type="compositionally biased region" description="Polar residues" evidence="1">
    <location>
        <begin position="976"/>
        <end position="1016"/>
    </location>
</feature>